<evidence type="ECO:0000256" key="5">
    <source>
        <dbReference type="ARBA" id="ARBA00023204"/>
    </source>
</evidence>
<dbReference type="Gene3D" id="3.30.470.30">
    <property type="entry name" value="DNA ligase/mRNA capping enzyme"/>
    <property type="match status" value="1"/>
</dbReference>
<dbReference type="InterPro" id="IPR012310">
    <property type="entry name" value="DNA_ligase_ATP-dep_cent"/>
</dbReference>
<accession>A0A3P7ETA2</accession>
<sequence length="526" mass="59288">MVQYCGQPFYVELKFDGEHFMVHRAGSGEFRYYSRNQNDFSTKIGPSLNHRVNPFFAPTVDNCVLDTELLLWDTVEEKYVGKGRLASDGRVYDVKNLKDDGAVQASLAVFDVLFLNGRSLMNIPLERRKLLLRDGSILSKQDKKVIFVADYDIVSSREQFVDIYEKAMRDHEEGVVVKKIDSLYKIGVRHMANGWFKVKPMHLGDESLDLAVVGVDRGRNGFIENYVVAVIRGLNFAHDKFFVVGKVSRGLDDTIRKRLRSKLEKDHGWLNGKVVPDWIHGACTSADRATDYVHKDNIQVVEVRAAGIINGRLQFPSLRFYREDKFVKDCDKYEDFLDFEKNLRAQSLANVGNNISTETRKRVAMPKVMDEYRVVAKKALVKRVNTDLQGKQICVLYGNAKASAQKICEIIESFGGTHVANPRPETAFVLSGEVKNLKTRSIIKSNKYNVVSTDWMLRCENAGSLLPMNGSEALHIVDASLLPVGGEVGVLKDGDGAEQQYTVKEIAALLDNIDTTKVSVAFRKFL</sequence>
<dbReference type="PROSITE" id="PS50172">
    <property type="entry name" value="BRCT"/>
    <property type="match status" value="1"/>
</dbReference>
<keyword evidence="1" id="KW-0479">Metal-binding</keyword>
<keyword evidence="4" id="KW-0233">DNA recombination</keyword>
<dbReference type="Pfam" id="PF01068">
    <property type="entry name" value="DNA_ligase_A_M"/>
    <property type="match status" value="1"/>
</dbReference>
<evidence type="ECO:0008006" key="9">
    <source>
        <dbReference type="Google" id="ProtNLM"/>
    </source>
</evidence>
<dbReference type="Gene3D" id="3.40.50.10190">
    <property type="entry name" value="BRCT domain"/>
    <property type="match status" value="1"/>
</dbReference>
<dbReference type="GO" id="GO:0003910">
    <property type="term" value="F:DNA ligase (ATP) activity"/>
    <property type="evidence" value="ECO:0007669"/>
    <property type="project" value="InterPro"/>
</dbReference>
<keyword evidence="2" id="KW-0227">DNA damage</keyword>
<evidence type="ECO:0000259" key="7">
    <source>
        <dbReference type="PROSITE" id="PS50172"/>
    </source>
</evidence>
<feature type="domain" description="BRCT" evidence="7">
    <location>
        <begin position="383"/>
        <end position="473"/>
    </location>
</feature>
<dbReference type="GO" id="GO:0005524">
    <property type="term" value="F:ATP binding"/>
    <property type="evidence" value="ECO:0007669"/>
    <property type="project" value="InterPro"/>
</dbReference>
<proteinExistence type="predicted"/>
<keyword evidence="3" id="KW-0460">Magnesium</keyword>
<evidence type="ECO:0000259" key="6">
    <source>
        <dbReference type="PROSITE" id="PS50160"/>
    </source>
</evidence>
<dbReference type="InterPro" id="IPR044125">
    <property type="entry name" value="Adenylation_DNA_ligase_IV"/>
</dbReference>
<dbReference type="SUPFAM" id="SSF50249">
    <property type="entry name" value="Nucleic acid-binding proteins"/>
    <property type="match status" value="1"/>
</dbReference>
<dbReference type="Gene3D" id="2.40.50.140">
    <property type="entry name" value="Nucleic acid-binding proteins"/>
    <property type="match status" value="1"/>
</dbReference>
<evidence type="ECO:0000256" key="2">
    <source>
        <dbReference type="ARBA" id="ARBA00022763"/>
    </source>
</evidence>
<dbReference type="InterPro" id="IPR029710">
    <property type="entry name" value="LIG4"/>
</dbReference>
<dbReference type="GO" id="GO:0046872">
    <property type="term" value="F:metal ion binding"/>
    <property type="evidence" value="ECO:0007669"/>
    <property type="project" value="UniProtKB-KW"/>
</dbReference>
<keyword evidence="5" id="KW-0234">DNA repair</keyword>
<reference evidence="8" key="1">
    <citation type="submission" date="2018-11" db="EMBL/GenBank/DDBJ databases">
        <authorList>
            <consortium name="Pathogen Informatics"/>
        </authorList>
    </citation>
    <scope>NUCLEOTIDE SEQUENCE [LARGE SCALE GENOMIC DNA]</scope>
</reference>
<evidence type="ECO:0000313" key="8">
    <source>
        <dbReference type="EMBL" id="VDM26560.1"/>
    </source>
</evidence>
<evidence type="ECO:0000256" key="1">
    <source>
        <dbReference type="ARBA" id="ARBA00022723"/>
    </source>
</evidence>
<dbReference type="CDD" id="cd07903">
    <property type="entry name" value="Adenylation_DNA_ligase_IV"/>
    <property type="match status" value="1"/>
</dbReference>
<protein>
    <recommendedName>
        <fullName evidence="9">DNA ligase IV</fullName>
    </recommendedName>
</protein>
<feature type="domain" description="ATP-dependent DNA ligase family profile" evidence="6">
    <location>
        <begin position="98"/>
        <end position="221"/>
    </location>
</feature>
<dbReference type="Pfam" id="PF16589">
    <property type="entry name" value="BRCT_2"/>
    <property type="match status" value="1"/>
</dbReference>
<dbReference type="SUPFAM" id="SSF56091">
    <property type="entry name" value="DNA ligase/mRNA capping enzyme, catalytic domain"/>
    <property type="match status" value="1"/>
</dbReference>
<dbReference type="InterPro" id="IPR001357">
    <property type="entry name" value="BRCT_dom"/>
</dbReference>
<dbReference type="SUPFAM" id="SSF52113">
    <property type="entry name" value="BRCT domain"/>
    <property type="match status" value="1"/>
</dbReference>
<name>A0A3P7ETA2_TOXCA</name>
<dbReference type="GO" id="GO:0006303">
    <property type="term" value="P:double-strand break repair via nonhomologous end joining"/>
    <property type="evidence" value="ECO:0007669"/>
    <property type="project" value="TreeGrafter"/>
</dbReference>
<dbReference type="InterPro" id="IPR012340">
    <property type="entry name" value="NA-bd_OB-fold"/>
</dbReference>
<dbReference type="EMBL" id="UYWY01001320">
    <property type="protein sequence ID" value="VDM26560.1"/>
    <property type="molecule type" value="Genomic_DNA"/>
</dbReference>
<dbReference type="GO" id="GO:0006297">
    <property type="term" value="P:nucleotide-excision repair, DNA gap filling"/>
    <property type="evidence" value="ECO:0007669"/>
    <property type="project" value="TreeGrafter"/>
</dbReference>
<gene>
    <name evidence="8" type="ORF">TCNE_LOCUS1639</name>
</gene>
<dbReference type="AlphaFoldDB" id="A0A3P7ETA2"/>
<dbReference type="GO" id="GO:0005958">
    <property type="term" value="C:DNA-dependent protein kinase-DNA ligase 4 complex"/>
    <property type="evidence" value="ECO:0007669"/>
    <property type="project" value="TreeGrafter"/>
</dbReference>
<dbReference type="GO" id="GO:0003677">
    <property type="term" value="F:DNA binding"/>
    <property type="evidence" value="ECO:0007669"/>
    <property type="project" value="InterPro"/>
</dbReference>
<dbReference type="PANTHER" id="PTHR45997:SF1">
    <property type="entry name" value="DNA LIGASE 4"/>
    <property type="match status" value="1"/>
</dbReference>
<dbReference type="PANTHER" id="PTHR45997">
    <property type="entry name" value="DNA LIGASE 4"/>
    <property type="match status" value="1"/>
</dbReference>
<dbReference type="InterPro" id="IPR036420">
    <property type="entry name" value="BRCT_dom_sf"/>
</dbReference>
<evidence type="ECO:0000256" key="4">
    <source>
        <dbReference type="ARBA" id="ARBA00023172"/>
    </source>
</evidence>
<dbReference type="GO" id="GO:0032807">
    <property type="term" value="C:DNA ligase IV complex"/>
    <property type="evidence" value="ECO:0007669"/>
    <property type="project" value="TreeGrafter"/>
</dbReference>
<organism evidence="8">
    <name type="scientific">Toxocara canis</name>
    <name type="common">Canine roundworm</name>
    <dbReference type="NCBI Taxonomy" id="6265"/>
    <lineage>
        <taxon>Eukaryota</taxon>
        <taxon>Metazoa</taxon>
        <taxon>Ecdysozoa</taxon>
        <taxon>Nematoda</taxon>
        <taxon>Chromadorea</taxon>
        <taxon>Rhabditida</taxon>
        <taxon>Spirurina</taxon>
        <taxon>Ascaridomorpha</taxon>
        <taxon>Ascaridoidea</taxon>
        <taxon>Toxocaridae</taxon>
        <taxon>Toxocara</taxon>
    </lineage>
</organism>
<evidence type="ECO:0000256" key="3">
    <source>
        <dbReference type="ARBA" id="ARBA00022842"/>
    </source>
</evidence>
<dbReference type="GO" id="GO:0006310">
    <property type="term" value="P:DNA recombination"/>
    <property type="evidence" value="ECO:0007669"/>
    <property type="project" value="UniProtKB-KW"/>
</dbReference>
<dbReference type="PROSITE" id="PS50160">
    <property type="entry name" value="DNA_LIGASE_A3"/>
    <property type="match status" value="1"/>
</dbReference>